<evidence type="ECO:0000313" key="3">
    <source>
        <dbReference type="EMBL" id="MBT2987768.1"/>
    </source>
</evidence>
<organism evidence="3 4">
    <name type="scientific">Candidatus Thiodiazotropha taylori</name>
    <dbReference type="NCBI Taxonomy" id="2792791"/>
    <lineage>
        <taxon>Bacteria</taxon>
        <taxon>Pseudomonadati</taxon>
        <taxon>Pseudomonadota</taxon>
        <taxon>Gammaproteobacteria</taxon>
        <taxon>Chromatiales</taxon>
        <taxon>Sedimenticolaceae</taxon>
        <taxon>Candidatus Thiodiazotropha</taxon>
    </lineage>
</organism>
<accession>A0A944QRH0</accession>
<dbReference type="InterPro" id="IPR027383">
    <property type="entry name" value="Znf_put"/>
</dbReference>
<evidence type="ECO:0000313" key="4">
    <source>
        <dbReference type="Proteomes" id="UP000770889"/>
    </source>
</evidence>
<sequence length="89" mass="10460">MTKHDHTDHESGIIDSDCLEAFDHVYAYINGELHDEETRARIEHHLSHCKSCYSRAEMERKINERLKMAEKPSPPEQMKKRLKDLIDGL</sequence>
<comment type="caution">
    <text evidence="3">The sequence shown here is derived from an EMBL/GenBank/DDBJ whole genome shotgun (WGS) entry which is preliminary data.</text>
</comment>
<protein>
    <submittedName>
        <fullName evidence="3">Zf-HC2 domain-containing protein</fullName>
    </submittedName>
</protein>
<dbReference type="EMBL" id="JAHHGM010000002">
    <property type="protein sequence ID" value="MBT2987768.1"/>
    <property type="molecule type" value="Genomic_DNA"/>
</dbReference>
<name>A0A944QRH0_9GAMM</name>
<evidence type="ECO:0000256" key="1">
    <source>
        <dbReference type="SAM" id="MobiDB-lite"/>
    </source>
</evidence>
<dbReference type="InterPro" id="IPR041916">
    <property type="entry name" value="Anti_sigma_zinc_sf"/>
</dbReference>
<gene>
    <name evidence="3" type="ORF">KME65_02290</name>
</gene>
<reference evidence="3 4" key="1">
    <citation type="submission" date="2021-05" db="EMBL/GenBank/DDBJ databases">
        <title>Genetic and Functional Diversity in Clade A Lucinid endosymbionts from the Bahamas.</title>
        <authorList>
            <person name="Giani N.M."/>
            <person name="Engel A.S."/>
            <person name="Campbell B.J."/>
        </authorList>
    </citation>
    <scope>NUCLEOTIDE SEQUENCE [LARGE SCALE GENOMIC DNA]</scope>
    <source>
        <strain evidence="3">LUC16012Gg_MoonRockCtena</strain>
    </source>
</reference>
<evidence type="ECO:0000259" key="2">
    <source>
        <dbReference type="Pfam" id="PF13490"/>
    </source>
</evidence>
<dbReference type="Proteomes" id="UP000770889">
    <property type="component" value="Unassembled WGS sequence"/>
</dbReference>
<proteinExistence type="predicted"/>
<feature type="compositionally biased region" description="Basic and acidic residues" evidence="1">
    <location>
        <begin position="77"/>
        <end position="89"/>
    </location>
</feature>
<feature type="domain" description="Putative zinc-finger" evidence="2">
    <location>
        <begin position="18"/>
        <end position="52"/>
    </location>
</feature>
<dbReference type="AlphaFoldDB" id="A0A944QRH0"/>
<dbReference type="Pfam" id="PF13490">
    <property type="entry name" value="zf-HC2"/>
    <property type="match status" value="1"/>
</dbReference>
<dbReference type="Gene3D" id="1.10.10.1320">
    <property type="entry name" value="Anti-sigma factor, zinc-finger domain"/>
    <property type="match status" value="1"/>
</dbReference>
<feature type="region of interest" description="Disordered" evidence="1">
    <location>
        <begin position="69"/>
        <end position="89"/>
    </location>
</feature>